<dbReference type="InterPro" id="IPR016776">
    <property type="entry name" value="ApeP-like_dehydratase"/>
</dbReference>
<evidence type="ECO:0000313" key="1">
    <source>
        <dbReference type="EMBL" id="QBG37025.1"/>
    </source>
</evidence>
<dbReference type="Pfam" id="PF22817">
    <property type="entry name" value="ApeP-like"/>
    <property type="match status" value="1"/>
</dbReference>
<keyword evidence="2" id="KW-1185">Reference proteome</keyword>
<dbReference type="Proteomes" id="UP000290244">
    <property type="component" value="Chromosome"/>
</dbReference>
<dbReference type="SUPFAM" id="SSF54637">
    <property type="entry name" value="Thioesterase/thiol ester dehydrase-isomerase"/>
    <property type="match status" value="1"/>
</dbReference>
<dbReference type="InterPro" id="IPR029069">
    <property type="entry name" value="HotDog_dom_sf"/>
</dbReference>
<dbReference type="AlphaFoldDB" id="A0A4P6PBF6"/>
<reference evidence="1 2" key="1">
    <citation type="submission" date="2018-12" db="EMBL/GenBank/DDBJ databases">
        <title>Complete genome of Litorilituus sediminis.</title>
        <authorList>
            <person name="Liu A."/>
            <person name="Rong J."/>
        </authorList>
    </citation>
    <scope>NUCLEOTIDE SEQUENCE [LARGE SCALE GENOMIC DNA]</scope>
    <source>
        <strain evidence="1 2">JCM 17549</strain>
    </source>
</reference>
<dbReference type="PIRSF" id="PIRSF020565">
    <property type="entry name" value="3Ho_Ac_ACP_DH_prd"/>
    <property type="match status" value="1"/>
</dbReference>
<dbReference type="CDD" id="cd01289">
    <property type="entry name" value="FabA_like"/>
    <property type="match status" value="1"/>
</dbReference>
<evidence type="ECO:0000313" key="2">
    <source>
        <dbReference type="Proteomes" id="UP000290244"/>
    </source>
</evidence>
<proteinExistence type="predicted"/>
<dbReference type="OrthoDB" id="9800188at2"/>
<organism evidence="1 2">
    <name type="scientific">Litorilituus sediminis</name>
    <dbReference type="NCBI Taxonomy" id="718192"/>
    <lineage>
        <taxon>Bacteria</taxon>
        <taxon>Pseudomonadati</taxon>
        <taxon>Pseudomonadota</taxon>
        <taxon>Gammaproteobacteria</taxon>
        <taxon>Alteromonadales</taxon>
        <taxon>Colwelliaceae</taxon>
        <taxon>Litorilituus</taxon>
    </lineage>
</organism>
<dbReference type="KEGG" id="lsd:EMK97_15490"/>
<sequence>MKQNTYPIEQVVPHDHPMILIDELLSYDDEKAVCQLTITPKSNFYNQAKQSVPSHVAIEYMAQSIAAFANANEKDKGGEVSIGFLVSSRKFKVHVSEFKLDAKLIVSVEQLYLEDSGLSAFDCKVEQDNEVVAQAKINIFQPNDAEAFLAQQ</sequence>
<protein>
    <submittedName>
        <fullName evidence="1">3-hydroxylacyl-ACP dehydratase</fullName>
    </submittedName>
</protein>
<gene>
    <name evidence="1" type="ORF">EMK97_15490</name>
</gene>
<dbReference type="Gene3D" id="3.10.129.10">
    <property type="entry name" value="Hotdog Thioesterase"/>
    <property type="match status" value="1"/>
</dbReference>
<name>A0A4P6PBF6_9GAMM</name>
<dbReference type="RefSeq" id="WP_130603694.1">
    <property type="nucleotide sequence ID" value="NZ_CP034759.1"/>
</dbReference>
<dbReference type="EMBL" id="CP034759">
    <property type="protein sequence ID" value="QBG37025.1"/>
    <property type="molecule type" value="Genomic_DNA"/>
</dbReference>
<accession>A0A4P6PBF6</accession>